<name>A0AAP0IBD2_9MAGN</name>
<dbReference type="Proteomes" id="UP001419268">
    <property type="component" value="Unassembled WGS sequence"/>
</dbReference>
<organism evidence="1 2">
    <name type="scientific">Stephania cephalantha</name>
    <dbReference type="NCBI Taxonomy" id="152367"/>
    <lineage>
        <taxon>Eukaryota</taxon>
        <taxon>Viridiplantae</taxon>
        <taxon>Streptophyta</taxon>
        <taxon>Embryophyta</taxon>
        <taxon>Tracheophyta</taxon>
        <taxon>Spermatophyta</taxon>
        <taxon>Magnoliopsida</taxon>
        <taxon>Ranunculales</taxon>
        <taxon>Menispermaceae</taxon>
        <taxon>Menispermoideae</taxon>
        <taxon>Cissampelideae</taxon>
        <taxon>Stephania</taxon>
    </lineage>
</organism>
<dbReference type="EMBL" id="JBBNAG010000008">
    <property type="protein sequence ID" value="KAK9112020.1"/>
    <property type="molecule type" value="Genomic_DNA"/>
</dbReference>
<proteinExistence type="predicted"/>
<comment type="caution">
    <text evidence="1">The sequence shown here is derived from an EMBL/GenBank/DDBJ whole genome shotgun (WGS) entry which is preliminary data.</text>
</comment>
<sequence length="92" mass="9721">MSTVVVSRRGSIGPATCHRAVALAARAACFASATRHRAGALANLAVEPLSIVAVQFPNGAYNPVDSYVFQPSAGMDEDDEAYDEFNSRQCCV</sequence>
<keyword evidence="2" id="KW-1185">Reference proteome</keyword>
<evidence type="ECO:0000313" key="2">
    <source>
        <dbReference type="Proteomes" id="UP001419268"/>
    </source>
</evidence>
<gene>
    <name evidence="1" type="ORF">Scep_019539</name>
</gene>
<protein>
    <submittedName>
        <fullName evidence="1">Uncharacterized protein</fullName>
    </submittedName>
</protein>
<accession>A0AAP0IBD2</accession>
<reference evidence="1 2" key="1">
    <citation type="submission" date="2024-01" db="EMBL/GenBank/DDBJ databases">
        <title>Genome assemblies of Stephania.</title>
        <authorList>
            <person name="Yang L."/>
        </authorList>
    </citation>
    <scope>NUCLEOTIDE SEQUENCE [LARGE SCALE GENOMIC DNA]</scope>
    <source>
        <strain evidence="1">JXDWG</strain>
        <tissue evidence="1">Leaf</tissue>
    </source>
</reference>
<evidence type="ECO:0000313" key="1">
    <source>
        <dbReference type="EMBL" id="KAK9112020.1"/>
    </source>
</evidence>
<dbReference type="AlphaFoldDB" id="A0AAP0IBD2"/>